<dbReference type="PANTHER" id="PTHR30349">
    <property type="entry name" value="PHAGE INTEGRASE-RELATED"/>
    <property type="match status" value="1"/>
</dbReference>
<comment type="caution">
    <text evidence="4">The sequence shown here is derived from an EMBL/GenBank/DDBJ whole genome shotgun (WGS) entry which is preliminary data.</text>
</comment>
<dbReference type="InterPro" id="IPR013762">
    <property type="entry name" value="Integrase-like_cat_sf"/>
</dbReference>
<dbReference type="Gene3D" id="1.10.443.10">
    <property type="entry name" value="Intergrase catalytic core"/>
    <property type="match status" value="1"/>
</dbReference>
<evidence type="ECO:0000256" key="1">
    <source>
        <dbReference type="ARBA" id="ARBA00023172"/>
    </source>
</evidence>
<dbReference type="SUPFAM" id="SSF56349">
    <property type="entry name" value="DNA breaking-rejoining enzymes"/>
    <property type="match status" value="1"/>
</dbReference>
<feature type="region of interest" description="Disordered" evidence="2">
    <location>
        <begin position="55"/>
        <end position="76"/>
    </location>
</feature>
<dbReference type="PANTHER" id="PTHR30349:SF82">
    <property type="entry name" value="INTEGRASE_RECOMBINASE YOEC-RELATED"/>
    <property type="match status" value="1"/>
</dbReference>
<gene>
    <name evidence="4" type="ORF">H8718_18840</name>
</gene>
<evidence type="ECO:0000313" key="5">
    <source>
        <dbReference type="Proteomes" id="UP000655830"/>
    </source>
</evidence>
<dbReference type="InterPro" id="IPR050090">
    <property type="entry name" value="Tyrosine_recombinase_XerCD"/>
</dbReference>
<evidence type="ECO:0000256" key="2">
    <source>
        <dbReference type="SAM" id="MobiDB-lite"/>
    </source>
</evidence>
<feature type="domain" description="Tyr recombinase" evidence="3">
    <location>
        <begin position="1"/>
        <end position="185"/>
    </location>
</feature>
<reference evidence="4" key="1">
    <citation type="submission" date="2020-08" db="EMBL/GenBank/DDBJ databases">
        <title>Genome public.</title>
        <authorList>
            <person name="Liu C."/>
            <person name="Sun Q."/>
        </authorList>
    </citation>
    <scope>NUCLEOTIDE SEQUENCE</scope>
    <source>
        <strain evidence="4">NSJ-12</strain>
    </source>
</reference>
<dbReference type="GO" id="GO:0015074">
    <property type="term" value="P:DNA integration"/>
    <property type="evidence" value="ECO:0007669"/>
    <property type="project" value="InterPro"/>
</dbReference>
<keyword evidence="1" id="KW-0233">DNA recombination</keyword>
<dbReference type="Pfam" id="PF00589">
    <property type="entry name" value="Phage_integrase"/>
    <property type="match status" value="1"/>
</dbReference>
<organism evidence="4 5">
    <name type="scientific">Zhenhengia yiwuensis</name>
    <dbReference type="NCBI Taxonomy" id="2763666"/>
    <lineage>
        <taxon>Bacteria</taxon>
        <taxon>Bacillati</taxon>
        <taxon>Bacillota</taxon>
        <taxon>Clostridia</taxon>
        <taxon>Lachnospirales</taxon>
        <taxon>Lachnospiraceae</taxon>
        <taxon>Zhenhengia</taxon>
    </lineage>
</organism>
<sequence length="196" mass="22887">MLDYLEENDIMVYVISSIMLYTAFRIGDVLQLTVRDVRGDTLIIEEGKTKYLSRLHKKDLKERKKRPRQPKPPREIDIHPDLKRILKEYTYGKSNSEYLFPSPRDRNVPISYSQANRRLKKAGAAVGIYDMATHVLRKTSITMVYEKDNDLAEAQNYAGHVSPTETAKYLGLNKVLRKRSIKKMDNLTEKRKKNRI</sequence>
<dbReference type="InterPro" id="IPR002104">
    <property type="entry name" value="Integrase_catalytic"/>
</dbReference>
<dbReference type="AlphaFoldDB" id="A0A926IFZ1"/>
<feature type="compositionally biased region" description="Basic residues" evidence="2">
    <location>
        <begin position="55"/>
        <end position="71"/>
    </location>
</feature>
<dbReference type="GO" id="GO:0003677">
    <property type="term" value="F:DNA binding"/>
    <property type="evidence" value="ECO:0007669"/>
    <property type="project" value="InterPro"/>
</dbReference>
<proteinExistence type="predicted"/>
<dbReference type="InterPro" id="IPR011010">
    <property type="entry name" value="DNA_brk_join_enz"/>
</dbReference>
<dbReference type="GO" id="GO:0006310">
    <property type="term" value="P:DNA recombination"/>
    <property type="evidence" value="ECO:0007669"/>
    <property type="project" value="UniProtKB-KW"/>
</dbReference>
<dbReference type="EMBL" id="JACRSY010000058">
    <property type="protein sequence ID" value="MBC8581544.1"/>
    <property type="molecule type" value="Genomic_DNA"/>
</dbReference>
<protein>
    <submittedName>
        <fullName evidence="4">Tyrosine-type recombinase/integrase</fullName>
    </submittedName>
</protein>
<dbReference type="PROSITE" id="PS51898">
    <property type="entry name" value="TYR_RECOMBINASE"/>
    <property type="match status" value="1"/>
</dbReference>
<evidence type="ECO:0000313" key="4">
    <source>
        <dbReference type="EMBL" id="MBC8581544.1"/>
    </source>
</evidence>
<dbReference type="Proteomes" id="UP000655830">
    <property type="component" value="Unassembled WGS sequence"/>
</dbReference>
<evidence type="ECO:0000259" key="3">
    <source>
        <dbReference type="PROSITE" id="PS51898"/>
    </source>
</evidence>
<name>A0A926IFZ1_9FIRM</name>
<keyword evidence="5" id="KW-1185">Reference proteome</keyword>
<accession>A0A926IFZ1</accession>